<accession>A0AAV8CX62</accession>
<keyword evidence="1" id="KW-0472">Membrane</keyword>
<feature type="transmembrane region" description="Helical" evidence="1">
    <location>
        <begin position="142"/>
        <end position="162"/>
    </location>
</feature>
<keyword evidence="1" id="KW-0812">Transmembrane</keyword>
<protein>
    <submittedName>
        <fullName evidence="2">tRNA-processing ribonuclease BN</fullName>
    </submittedName>
</protein>
<feature type="transmembrane region" description="Helical" evidence="1">
    <location>
        <begin position="102"/>
        <end position="122"/>
    </location>
</feature>
<dbReference type="GO" id="GO:0009507">
    <property type="term" value="C:chloroplast"/>
    <property type="evidence" value="ECO:0007669"/>
    <property type="project" value="TreeGrafter"/>
</dbReference>
<comment type="caution">
    <text evidence="2">The sequence shown here is derived from an EMBL/GenBank/DDBJ whole genome shotgun (WGS) entry which is preliminary data.</text>
</comment>
<dbReference type="EMBL" id="JAMFTS010000004">
    <property type="protein sequence ID" value="KAJ4760011.1"/>
    <property type="molecule type" value="Genomic_DNA"/>
</dbReference>
<feature type="transmembrane region" description="Helical" evidence="1">
    <location>
        <begin position="205"/>
        <end position="228"/>
    </location>
</feature>
<evidence type="ECO:0000313" key="2">
    <source>
        <dbReference type="EMBL" id="KAJ4760011.1"/>
    </source>
</evidence>
<dbReference type="PANTHER" id="PTHR33918:SF4">
    <property type="entry name" value="ABC-2 TYPE TRANSPORTER DOMAIN-CONTAINING PROTEIN"/>
    <property type="match status" value="1"/>
</dbReference>
<proteinExistence type="predicted"/>
<dbReference type="AlphaFoldDB" id="A0AAV8CX62"/>
<reference evidence="2" key="1">
    <citation type="submission" date="2022-08" db="EMBL/GenBank/DDBJ databases">
        <authorList>
            <person name="Marques A."/>
        </authorList>
    </citation>
    <scope>NUCLEOTIDE SEQUENCE</scope>
    <source>
        <strain evidence="2">RhyPub2mFocal</strain>
        <tissue evidence="2">Leaves</tissue>
    </source>
</reference>
<gene>
    <name evidence="2" type="ORF">LUZ62_070386</name>
</gene>
<dbReference type="PANTHER" id="PTHR33918">
    <property type="entry name" value="OS01G0704200 PROTEIN"/>
    <property type="match status" value="1"/>
</dbReference>
<evidence type="ECO:0000256" key="1">
    <source>
        <dbReference type="SAM" id="Phobius"/>
    </source>
</evidence>
<organism evidence="2 3">
    <name type="scientific">Rhynchospora pubera</name>
    <dbReference type="NCBI Taxonomy" id="906938"/>
    <lineage>
        <taxon>Eukaryota</taxon>
        <taxon>Viridiplantae</taxon>
        <taxon>Streptophyta</taxon>
        <taxon>Embryophyta</taxon>
        <taxon>Tracheophyta</taxon>
        <taxon>Spermatophyta</taxon>
        <taxon>Magnoliopsida</taxon>
        <taxon>Liliopsida</taxon>
        <taxon>Poales</taxon>
        <taxon>Cyperaceae</taxon>
        <taxon>Cyperoideae</taxon>
        <taxon>Rhynchosporeae</taxon>
        <taxon>Rhynchospora</taxon>
    </lineage>
</organism>
<feature type="transmembrane region" description="Helical" evidence="1">
    <location>
        <begin position="174"/>
        <end position="193"/>
    </location>
</feature>
<name>A0AAV8CX62_9POAL</name>
<dbReference type="Proteomes" id="UP001140206">
    <property type="component" value="Chromosome 4"/>
</dbReference>
<keyword evidence="1" id="KW-1133">Transmembrane helix</keyword>
<sequence length="321" mass="35700">MQSLCFSQTPLLFPPLRILWMAIQGCASLFPPLSRPSSLKPTFSRTRRVVVASASDGVPTRTRLDTFRGKSGAVSFCGLSHEVFEKKKLVSSPFEDESKGSLLWIVGPAALISSLLLPQLFLSSFVEAFLKNQLIAETISSLLSEVLFYSGVAAFLFVTDRVQRPYLEFSAKSWSLITGLNGYLYSSFLIMGFKVSVPLVLAYAVWPFIGFAGIIAVAPFLFGCVAQLRFEIQLQKKASSCWPVLPIIFEVYRLYQLNRGAHFIERLMFSLKESASPAMAERSSAFFAVLVVLQVLGAACLWSLATFLLRLFPSRPVRENY</sequence>
<feature type="transmembrane region" description="Helical" evidence="1">
    <location>
        <begin position="285"/>
        <end position="312"/>
    </location>
</feature>
<evidence type="ECO:0000313" key="3">
    <source>
        <dbReference type="Proteomes" id="UP001140206"/>
    </source>
</evidence>
<keyword evidence="3" id="KW-1185">Reference proteome</keyword>